<protein>
    <submittedName>
        <fullName evidence="2">Uncharacterized protein</fullName>
    </submittedName>
</protein>
<name>A0AAW0LWS6_QUESU</name>
<feature type="region of interest" description="Disordered" evidence="1">
    <location>
        <begin position="1"/>
        <end position="25"/>
    </location>
</feature>
<organism evidence="2 3">
    <name type="scientific">Quercus suber</name>
    <name type="common">Cork oak</name>
    <dbReference type="NCBI Taxonomy" id="58331"/>
    <lineage>
        <taxon>Eukaryota</taxon>
        <taxon>Viridiplantae</taxon>
        <taxon>Streptophyta</taxon>
        <taxon>Embryophyta</taxon>
        <taxon>Tracheophyta</taxon>
        <taxon>Spermatophyta</taxon>
        <taxon>Magnoliopsida</taxon>
        <taxon>eudicotyledons</taxon>
        <taxon>Gunneridae</taxon>
        <taxon>Pentapetalae</taxon>
        <taxon>rosids</taxon>
        <taxon>fabids</taxon>
        <taxon>Fagales</taxon>
        <taxon>Fagaceae</taxon>
        <taxon>Quercus</taxon>
    </lineage>
</organism>
<accession>A0AAW0LWS6</accession>
<feature type="compositionally biased region" description="Polar residues" evidence="1">
    <location>
        <begin position="12"/>
        <end position="25"/>
    </location>
</feature>
<sequence>MSSGYNILTRGTPKSANSSSYLQSFEQNPTHTKNIILKGKGFPSLLLSQPQAIFKVLNRTPSIPETLSS</sequence>
<proteinExistence type="predicted"/>
<dbReference type="EMBL" id="PKMF04000044">
    <property type="protein sequence ID" value="KAK7855551.1"/>
    <property type="molecule type" value="Genomic_DNA"/>
</dbReference>
<comment type="caution">
    <text evidence="2">The sequence shown here is derived from an EMBL/GenBank/DDBJ whole genome shotgun (WGS) entry which is preliminary data.</text>
</comment>
<gene>
    <name evidence="2" type="ORF">CFP56_027311</name>
</gene>
<evidence type="ECO:0000313" key="3">
    <source>
        <dbReference type="Proteomes" id="UP000237347"/>
    </source>
</evidence>
<dbReference type="Gramene" id="rna-CFP56_38292">
    <property type="protein sequence ID" value="cds-POE76534.1"/>
    <property type="gene ID" value="gene-CFP56_38292"/>
</dbReference>
<evidence type="ECO:0000313" key="2">
    <source>
        <dbReference type="EMBL" id="KAK7855551.1"/>
    </source>
</evidence>
<keyword evidence="3" id="KW-1185">Reference proteome</keyword>
<dbReference type="AlphaFoldDB" id="A0AAW0LWS6"/>
<dbReference type="Proteomes" id="UP000237347">
    <property type="component" value="Unassembled WGS sequence"/>
</dbReference>
<reference evidence="2 3" key="1">
    <citation type="journal article" date="2018" name="Sci. Data">
        <title>The draft genome sequence of cork oak.</title>
        <authorList>
            <person name="Ramos A.M."/>
            <person name="Usie A."/>
            <person name="Barbosa P."/>
            <person name="Barros P.M."/>
            <person name="Capote T."/>
            <person name="Chaves I."/>
            <person name="Simoes F."/>
            <person name="Abreu I."/>
            <person name="Carrasquinho I."/>
            <person name="Faro C."/>
            <person name="Guimaraes J.B."/>
            <person name="Mendonca D."/>
            <person name="Nobrega F."/>
            <person name="Rodrigues L."/>
            <person name="Saibo N.J.M."/>
            <person name="Varela M.C."/>
            <person name="Egas C."/>
            <person name="Matos J."/>
            <person name="Miguel C.M."/>
            <person name="Oliveira M.M."/>
            <person name="Ricardo C.P."/>
            <person name="Goncalves S."/>
        </authorList>
    </citation>
    <scope>NUCLEOTIDE SEQUENCE [LARGE SCALE GENOMIC DNA]</scope>
    <source>
        <strain evidence="3">cv. HL8</strain>
    </source>
</reference>
<evidence type="ECO:0000256" key="1">
    <source>
        <dbReference type="SAM" id="MobiDB-lite"/>
    </source>
</evidence>